<reference evidence="2 3" key="1">
    <citation type="journal article" date="2014" name="Genome Announc.">
        <title>Draft genome sequence of Sclerotinia borealis, a psychrophilic plant pathogenic fungus.</title>
        <authorList>
            <person name="Mardanov A.V."/>
            <person name="Beletsky A.V."/>
            <person name="Kadnikov V.V."/>
            <person name="Ignatov A.N."/>
            <person name="Ravin N.V."/>
        </authorList>
    </citation>
    <scope>NUCLEOTIDE SEQUENCE [LARGE SCALE GENOMIC DNA]</scope>
    <source>
        <strain evidence="3">F-4157</strain>
    </source>
</reference>
<sequence length="351" mass="40731">MTKRFKHFRKLSTEVRLMIWKFGKPSGRIVDIRQIQRRVIREEWNLAQQEAYWRDNDPEKCGYEEDEHGDLVKYSKLWGFRSDAPIPGILLACRESHEVAMKWYPRVFKCSGDNEGPGSVSIPQTYFNHQEDTLLVSQETFAPKYLDETDATISYNLDERGIDPEPVLSGISDLAAEPDFTSIENLAMVVTPDDKYVPWGALSGWLWKILARTFRNLKTFTIVVDYCVSSPHWRDLKMTAEEKADLVFMDELTDVQNTFSFYQQSRPLSRQEKEYGGLVPKYCTYLYTSIPFRSVVRGLAKINKERLDIGGHESFNLPEIEYKIVVPAKLKAALERSKHLYYAKRSINQAD</sequence>
<proteinExistence type="predicted"/>
<dbReference type="InterPro" id="IPR045518">
    <property type="entry name" value="2EXR"/>
</dbReference>
<dbReference type="PANTHER" id="PTHR35910">
    <property type="entry name" value="2EXR DOMAIN-CONTAINING PROTEIN"/>
    <property type="match status" value="1"/>
</dbReference>
<dbReference type="HOGENOM" id="CLU_790257_0_0_1"/>
<evidence type="ECO:0000313" key="2">
    <source>
        <dbReference type="EMBL" id="ESZ95144.1"/>
    </source>
</evidence>
<name>W9CKE8_SCLBF</name>
<dbReference type="Pfam" id="PF20150">
    <property type="entry name" value="2EXR"/>
    <property type="match status" value="1"/>
</dbReference>
<evidence type="ECO:0000259" key="1">
    <source>
        <dbReference type="Pfam" id="PF20150"/>
    </source>
</evidence>
<gene>
    <name evidence="2" type="ORF">SBOR_4476</name>
</gene>
<protein>
    <recommendedName>
        <fullName evidence="1">2EXR domain-containing protein</fullName>
    </recommendedName>
</protein>
<organism evidence="2 3">
    <name type="scientific">Sclerotinia borealis (strain F-4128)</name>
    <dbReference type="NCBI Taxonomy" id="1432307"/>
    <lineage>
        <taxon>Eukaryota</taxon>
        <taxon>Fungi</taxon>
        <taxon>Dikarya</taxon>
        <taxon>Ascomycota</taxon>
        <taxon>Pezizomycotina</taxon>
        <taxon>Leotiomycetes</taxon>
        <taxon>Helotiales</taxon>
        <taxon>Sclerotiniaceae</taxon>
        <taxon>Sclerotinia</taxon>
    </lineage>
</organism>
<feature type="domain" description="2EXR" evidence="1">
    <location>
        <begin position="5"/>
        <end position="134"/>
    </location>
</feature>
<comment type="caution">
    <text evidence="2">The sequence shown here is derived from an EMBL/GenBank/DDBJ whole genome shotgun (WGS) entry which is preliminary data.</text>
</comment>
<dbReference type="Proteomes" id="UP000019487">
    <property type="component" value="Unassembled WGS sequence"/>
</dbReference>
<accession>W9CKE8</accession>
<dbReference type="PANTHER" id="PTHR35910:SF6">
    <property type="entry name" value="2EXR DOMAIN-CONTAINING PROTEIN"/>
    <property type="match status" value="1"/>
</dbReference>
<evidence type="ECO:0000313" key="3">
    <source>
        <dbReference type="Proteomes" id="UP000019487"/>
    </source>
</evidence>
<dbReference type="AlphaFoldDB" id="W9CKE8"/>
<dbReference type="EMBL" id="AYSA01000206">
    <property type="protein sequence ID" value="ESZ95144.1"/>
    <property type="molecule type" value="Genomic_DNA"/>
</dbReference>
<keyword evidence="3" id="KW-1185">Reference proteome</keyword>
<dbReference type="OrthoDB" id="3557569at2759"/>